<name>A0A4U9W5P6_SERFO</name>
<dbReference type="InterPro" id="IPR032466">
    <property type="entry name" value="Metal_Hydrolase"/>
</dbReference>
<sequence length="67" mass="7139">MLPDKPRAAQVFAGTDNAYRLQKKYGVKVAFGTDVLSDANLATRQGSQLSTMMAVVHPSRSAQNGDG</sequence>
<protein>
    <submittedName>
        <fullName evidence="1">Uncharacterized protein</fullName>
    </submittedName>
</protein>
<proteinExistence type="predicted"/>
<dbReference type="AlphaFoldDB" id="A0A4U9W5P6"/>
<dbReference type="EMBL" id="CABEEZ010000131">
    <property type="protein sequence ID" value="VTR54086.1"/>
    <property type="molecule type" value="Genomic_DNA"/>
</dbReference>
<reference evidence="1" key="1">
    <citation type="submission" date="2019-05" db="EMBL/GenBank/DDBJ databases">
        <authorList>
            <consortium name="Pathogen Informatics"/>
        </authorList>
    </citation>
    <scope>NUCLEOTIDE SEQUENCE [LARGE SCALE GENOMIC DNA]</scope>
    <source>
        <strain evidence="1">NCTC12965</strain>
    </source>
</reference>
<gene>
    <name evidence="1" type="ORF">NCTC12965_06669</name>
</gene>
<dbReference type="SUPFAM" id="SSF51556">
    <property type="entry name" value="Metallo-dependent hydrolases"/>
    <property type="match status" value="1"/>
</dbReference>
<evidence type="ECO:0000313" key="1">
    <source>
        <dbReference type="EMBL" id="VTR54086.1"/>
    </source>
</evidence>
<organism evidence="1">
    <name type="scientific">Serratia fonticola</name>
    <dbReference type="NCBI Taxonomy" id="47917"/>
    <lineage>
        <taxon>Bacteria</taxon>
        <taxon>Pseudomonadati</taxon>
        <taxon>Pseudomonadota</taxon>
        <taxon>Gammaproteobacteria</taxon>
        <taxon>Enterobacterales</taxon>
        <taxon>Yersiniaceae</taxon>
        <taxon>Serratia</taxon>
    </lineage>
</organism>
<accession>A0A4U9W5P6</accession>